<name>A0A0C9TPK5_PAXIN</name>
<feature type="compositionally biased region" description="Basic and acidic residues" evidence="1">
    <location>
        <begin position="455"/>
        <end position="469"/>
    </location>
</feature>
<dbReference type="HOGENOM" id="CLU_007654_2_0_1"/>
<keyword evidence="3" id="KW-1185">Reference proteome</keyword>
<feature type="compositionally biased region" description="Basic and acidic residues" evidence="1">
    <location>
        <begin position="202"/>
        <end position="221"/>
    </location>
</feature>
<feature type="compositionally biased region" description="Acidic residues" evidence="1">
    <location>
        <begin position="111"/>
        <end position="122"/>
    </location>
</feature>
<dbReference type="AlphaFoldDB" id="A0A0C9TPK5"/>
<feature type="compositionally biased region" description="Basic and acidic residues" evidence="1">
    <location>
        <begin position="123"/>
        <end position="143"/>
    </location>
</feature>
<sequence length="490" mass="54447">MAEIPVLRTRTDGIGQHGAKISTAHQGNDAKPVQRTFARTREARTIPHSLLIRIRHFKSAHEGFESLRLLFEEKSTATTRVLQELWSDKTKREAMYGPRLSTTAYRHAEAVGEEDEAGEKDEPDTSNRVNERRSRREEARDEGTADEEAQENRERGRMMEGARSATNVDENGQYTTTDEGNLPPEPPLPSPPPSPPPPIPNHPERRDHNDDAMKRRNEVARQRTPKRTAAPPSVRLEGEKNKASSLNVEVDDVKTVDTKVEDNHDTQQTPRGPVGTPDGDERRPDEPTDPPDEEEGARRGKGESRVESRTEPIESTVEDVETKESRRGGQPRGRGGNEDESREVEGQVKGERGGQSEVDACHRDGRTNDTGDVTSGTTHDSKRVEAGPLANDEAGQQRNGKPSTSTNSPTPSTPSTIATKRPTRHVNLPRRRGRLKSTTTNISRTRVYGIHTKSQHREEDEGTEARSVDTVDTTHAPASRQLPYRVITPA</sequence>
<gene>
    <name evidence="2" type="ORF">PAXINDRAFT_17227</name>
</gene>
<protein>
    <submittedName>
        <fullName evidence="2">Uncharacterized protein</fullName>
    </submittedName>
</protein>
<feature type="compositionally biased region" description="Basic and acidic residues" evidence="1">
    <location>
        <begin position="150"/>
        <end position="160"/>
    </location>
</feature>
<feature type="compositionally biased region" description="Polar residues" evidence="1">
    <location>
        <begin position="164"/>
        <end position="179"/>
    </location>
</feature>
<dbReference type="EMBL" id="KN819442">
    <property type="protein sequence ID" value="KIJ09677.1"/>
    <property type="molecule type" value="Genomic_DNA"/>
</dbReference>
<feature type="compositionally biased region" description="Low complexity" evidence="1">
    <location>
        <begin position="402"/>
        <end position="416"/>
    </location>
</feature>
<reference evidence="3" key="2">
    <citation type="submission" date="2015-01" db="EMBL/GenBank/DDBJ databases">
        <title>Evolutionary Origins and Diversification of the Mycorrhizal Mutualists.</title>
        <authorList>
            <consortium name="DOE Joint Genome Institute"/>
            <consortium name="Mycorrhizal Genomics Consortium"/>
            <person name="Kohler A."/>
            <person name="Kuo A."/>
            <person name="Nagy L.G."/>
            <person name="Floudas D."/>
            <person name="Copeland A."/>
            <person name="Barry K.W."/>
            <person name="Cichocki N."/>
            <person name="Veneault-Fourrey C."/>
            <person name="LaButti K."/>
            <person name="Lindquist E.A."/>
            <person name="Lipzen A."/>
            <person name="Lundell T."/>
            <person name="Morin E."/>
            <person name="Murat C."/>
            <person name="Riley R."/>
            <person name="Ohm R."/>
            <person name="Sun H."/>
            <person name="Tunlid A."/>
            <person name="Henrissat B."/>
            <person name="Grigoriev I.V."/>
            <person name="Hibbett D.S."/>
            <person name="Martin F."/>
        </authorList>
    </citation>
    <scope>NUCLEOTIDE SEQUENCE [LARGE SCALE GENOMIC DNA]</scope>
    <source>
        <strain evidence="3">ATCC 200175</strain>
    </source>
</reference>
<dbReference type="OrthoDB" id="2712443at2759"/>
<feature type="compositionally biased region" description="Pro residues" evidence="1">
    <location>
        <begin position="183"/>
        <end position="201"/>
    </location>
</feature>
<evidence type="ECO:0000313" key="2">
    <source>
        <dbReference type="EMBL" id="KIJ09677.1"/>
    </source>
</evidence>
<accession>A0A0C9TPK5</accession>
<proteinExistence type="predicted"/>
<dbReference type="Proteomes" id="UP000053647">
    <property type="component" value="Unassembled WGS sequence"/>
</dbReference>
<feature type="region of interest" description="Disordered" evidence="1">
    <location>
        <begin position="109"/>
        <end position="482"/>
    </location>
</feature>
<feature type="compositionally biased region" description="Basic residues" evidence="1">
    <location>
        <begin position="421"/>
        <end position="435"/>
    </location>
</feature>
<feature type="compositionally biased region" description="Basic and acidic residues" evidence="1">
    <location>
        <begin position="251"/>
        <end position="265"/>
    </location>
</feature>
<evidence type="ECO:0000256" key="1">
    <source>
        <dbReference type="SAM" id="MobiDB-lite"/>
    </source>
</evidence>
<feature type="compositionally biased region" description="Basic and acidic residues" evidence="1">
    <location>
        <begin position="296"/>
        <end position="312"/>
    </location>
</feature>
<evidence type="ECO:0000313" key="3">
    <source>
        <dbReference type="Proteomes" id="UP000053647"/>
    </source>
</evidence>
<reference evidence="2 3" key="1">
    <citation type="submission" date="2014-06" db="EMBL/GenBank/DDBJ databases">
        <authorList>
            <consortium name="DOE Joint Genome Institute"/>
            <person name="Kuo A."/>
            <person name="Kohler A."/>
            <person name="Nagy L.G."/>
            <person name="Floudas D."/>
            <person name="Copeland A."/>
            <person name="Barry K.W."/>
            <person name="Cichocki N."/>
            <person name="Veneault-Fourrey C."/>
            <person name="LaButti K."/>
            <person name="Lindquist E.A."/>
            <person name="Lipzen A."/>
            <person name="Lundell T."/>
            <person name="Morin E."/>
            <person name="Murat C."/>
            <person name="Sun H."/>
            <person name="Tunlid A."/>
            <person name="Henrissat B."/>
            <person name="Grigoriev I.V."/>
            <person name="Hibbett D.S."/>
            <person name="Martin F."/>
            <person name="Nordberg H.P."/>
            <person name="Cantor M.N."/>
            <person name="Hua S.X."/>
        </authorList>
    </citation>
    <scope>NUCLEOTIDE SEQUENCE [LARGE SCALE GENOMIC DNA]</scope>
    <source>
        <strain evidence="2 3">ATCC 200175</strain>
    </source>
</reference>
<feature type="compositionally biased region" description="Basic and acidic residues" evidence="1">
    <location>
        <begin position="335"/>
        <end position="369"/>
    </location>
</feature>
<organism evidence="2 3">
    <name type="scientific">Paxillus involutus ATCC 200175</name>
    <dbReference type="NCBI Taxonomy" id="664439"/>
    <lineage>
        <taxon>Eukaryota</taxon>
        <taxon>Fungi</taxon>
        <taxon>Dikarya</taxon>
        <taxon>Basidiomycota</taxon>
        <taxon>Agaricomycotina</taxon>
        <taxon>Agaricomycetes</taxon>
        <taxon>Agaricomycetidae</taxon>
        <taxon>Boletales</taxon>
        <taxon>Paxilineae</taxon>
        <taxon>Paxillaceae</taxon>
        <taxon>Paxillus</taxon>
    </lineage>
</organism>